<keyword evidence="1" id="KW-0436">Ligase</keyword>
<proteinExistence type="predicted"/>
<comment type="caution">
    <text evidence="3">The sequence shown here is derived from an EMBL/GenBank/DDBJ whole genome shotgun (WGS) entry which is preliminary data.</text>
</comment>
<dbReference type="PANTHER" id="PTHR43767:SF8">
    <property type="entry name" value="LONG-CHAIN-FATTY-ACID--COA LIGASE"/>
    <property type="match status" value="1"/>
</dbReference>
<dbReference type="InterPro" id="IPR050237">
    <property type="entry name" value="ATP-dep_AMP-bd_enzyme"/>
</dbReference>
<evidence type="ECO:0000256" key="1">
    <source>
        <dbReference type="ARBA" id="ARBA00022598"/>
    </source>
</evidence>
<protein>
    <submittedName>
        <fullName evidence="3">AMP-binding protein</fullName>
    </submittedName>
</protein>
<reference evidence="3" key="1">
    <citation type="submission" date="2021-07" db="EMBL/GenBank/DDBJ databases">
        <title>Zhongshania sp. CAU 1632 isolated from seawater.</title>
        <authorList>
            <person name="Kim W."/>
        </authorList>
    </citation>
    <scope>NUCLEOTIDE SEQUENCE</scope>
    <source>
        <strain evidence="3">CAU 1632</strain>
    </source>
</reference>
<dbReference type="InterPro" id="IPR000873">
    <property type="entry name" value="AMP-dep_synth/lig_dom"/>
</dbReference>
<organism evidence="3 4">
    <name type="scientific">Zhongshania aquimaris</name>
    <dbReference type="NCBI Taxonomy" id="2857107"/>
    <lineage>
        <taxon>Bacteria</taxon>
        <taxon>Pseudomonadati</taxon>
        <taxon>Pseudomonadota</taxon>
        <taxon>Gammaproteobacteria</taxon>
        <taxon>Cellvibrionales</taxon>
        <taxon>Spongiibacteraceae</taxon>
        <taxon>Zhongshania</taxon>
    </lineage>
</organism>
<feature type="domain" description="AMP-dependent synthetase/ligase" evidence="2">
    <location>
        <begin position="9"/>
        <end position="341"/>
    </location>
</feature>
<sequence length="521" mass="54985">MSKIIDALQQVANVSGDSPALQGESLTLSYSDLLNTVARVAAQLNTLGLERLGLAADNGPEWIIVDLACQLAGIPLIPLPGFFTPEQMRHALDSSGVDALLSDCEDLGLSGSALFGTRISHSSVPLAGLSTIRVFRLEAASNKSVLPDNTAKITYTSGSTGHPKGVCLSNTAQFATASALNESLIDTPLSRYLAVLPLATLLENVAGVYSALLRGALVMLPGLATLGWAGSSGLDISRLAATITASQPDSAVILPQILKGLIAYSEAGEWRAPTSLTFLAVGGARVAPELIARGRQLGLPVYEGYGLSECGSVVCVNRPGADKPGSAGKPLAHCDVSIVEGQVMVAGNAYQGYLLQDSGEPLLTEVASGDLGEIDDDGFLWLRGRSKNVLVNSYGRNISPEWPESELSALASIQQCMVVGDSQAYCSALVFPSPGVSKRQIADEINQCNTLLPDYAQIRRWLVLPKRLSVEDGLLTANGRLRRKEILAYYADLVNECYLDVLPKTKTTVSALGYDVPSLKC</sequence>
<dbReference type="Pfam" id="PF23562">
    <property type="entry name" value="AMP-binding_C_3"/>
    <property type="match status" value="1"/>
</dbReference>
<dbReference type="PROSITE" id="PS00455">
    <property type="entry name" value="AMP_BINDING"/>
    <property type="match status" value="1"/>
</dbReference>
<evidence type="ECO:0000259" key="2">
    <source>
        <dbReference type="Pfam" id="PF00501"/>
    </source>
</evidence>
<dbReference type="InterPro" id="IPR020845">
    <property type="entry name" value="AMP-binding_CS"/>
</dbReference>
<dbReference type="Pfam" id="PF00501">
    <property type="entry name" value="AMP-binding"/>
    <property type="match status" value="1"/>
</dbReference>
<dbReference type="RefSeq" id="WP_219043440.1">
    <property type="nucleotide sequence ID" value="NZ_JAHWDQ010000002.1"/>
</dbReference>
<accession>A0ABS6VSB1</accession>
<evidence type="ECO:0000313" key="4">
    <source>
        <dbReference type="Proteomes" id="UP001166291"/>
    </source>
</evidence>
<name>A0ABS6VSB1_9GAMM</name>
<dbReference type="PANTHER" id="PTHR43767">
    <property type="entry name" value="LONG-CHAIN-FATTY-ACID--COA LIGASE"/>
    <property type="match status" value="1"/>
</dbReference>
<dbReference type="Proteomes" id="UP001166291">
    <property type="component" value="Unassembled WGS sequence"/>
</dbReference>
<keyword evidence="4" id="KW-1185">Reference proteome</keyword>
<gene>
    <name evidence="3" type="ORF">KXJ70_10415</name>
</gene>
<evidence type="ECO:0000313" key="3">
    <source>
        <dbReference type="EMBL" id="MBW2941194.1"/>
    </source>
</evidence>
<dbReference type="EMBL" id="JAHWDQ010000002">
    <property type="protein sequence ID" value="MBW2941194.1"/>
    <property type="molecule type" value="Genomic_DNA"/>
</dbReference>